<accession>A0A9D4M6E9</accession>
<reference evidence="1" key="2">
    <citation type="submission" date="2020-11" db="EMBL/GenBank/DDBJ databases">
        <authorList>
            <person name="McCartney M.A."/>
            <person name="Auch B."/>
            <person name="Kono T."/>
            <person name="Mallez S."/>
            <person name="Becker A."/>
            <person name="Gohl D.M."/>
            <person name="Silverstein K.A.T."/>
            <person name="Koren S."/>
            <person name="Bechman K.B."/>
            <person name="Herman A."/>
            <person name="Abrahante J.E."/>
            <person name="Garbe J."/>
        </authorList>
    </citation>
    <scope>NUCLEOTIDE SEQUENCE</scope>
    <source>
        <strain evidence="1">Duluth1</strain>
        <tissue evidence="1">Whole animal</tissue>
    </source>
</reference>
<gene>
    <name evidence="1" type="ORF">DPMN_033326</name>
</gene>
<dbReference type="AlphaFoldDB" id="A0A9D4M6E9"/>
<keyword evidence="2" id="KW-1185">Reference proteome</keyword>
<organism evidence="1 2">
    <name type="scientific">Dreissena polymorpha</name>
    <name type="common">Zebra mussel</name>
    <name type="synonym">Mytilus polymorpha</name>
    <dbReference type="NCBI Taxonomy" id="45954"/>
    <lineage>
        <taxon>Eukaryota</taxon>
        <taxon>Metazoa</taxon>
        <taxon>Spiralia</taxon>
        <taxon>Lophotrochozoa</taxon>
        <taxon>Mollusca</taxon>
        <taxon>Bivalvia</taxon>
        <taxon>Autobranchia</taxon>
        <taxon>Heteroconchia</taxon>
        <taxon>Euheterodonta</taxon>
        <taxon>Imparidentia</taxon>
        <taxon>Neoheterodontei</taxon>
        <taxon>Myida</taxon>
        <taxon>Dreissenoidea</taxon>
        <taxon>Dreissenidae</taxon>
        <taxon>Dreissena</taxon>
    </lineage>
</organism>
<dbReference type="EMBL" id="JAIWYP010000002">
    <property type="protein sequence ID" value="KAH3870144.1"/>
    <property type="molecule type" value="Genomic_DNA"/>
</dbReference>
<evidence type="ECO:0000313" key="1">
    <source>
        <dbReference type="EMBL" id="KAH3870144.1"/>
    </source>
</evidence>
<name>A0A9D4M6E9_DREPO</name>
<protein>
    <submittedName>
        <fullName evidence="1">Uncharacterized protein</fullName>
    </submittedName>
</protein>
<comment type="caution">
    <text evidence="1">The sequence shown here is derived from an EMBL/GenBank/DDBJ whole genome shotgun (WGS) entry which is preliminary data.</text>
</comment>
<dbReference type="Proteomes" id="UP000828390">
    <property type="component" value="Unassembled WGS sequence"/>
</dbReference>
<reference evidence="1" key="1">
    <citation type="journal article" date="2019" name="bioRxiv">
        <title>The Genome of the Zebra Mussel, Dreissena polymorpha: A Resource for Invasive Species Research.</title>
        <authorList>
            <person name="McCartney M.A."/>
            <person name="Auch B."/>
            <person name="Kono T."/>
            <person name="Mallez S."/>
            <person name="Zhang Y."/>
            <person name="Obille A."/>
            <person name="Becker A."/>
            <person name="Abrahante J.E."/>
            <person name="Garbe J."/>
            <person name="Badalamenti J.P."/>
            <person name="Herman A."/>
            <person name="Mangelson H."/>
            <person name="Liachko I."/>
            <person name="Sullivan S."/>
            <person name="Sone E.D."/>
            <person name="Koren S."/>
            <person name="Silverstein K.A.T."/>
            <person name="Beckman K.B."/>
            <person name="Gohl D.M."/>
        </authorList>
    </citation>
    <scope>NUCLEOTIDE SEQUENCE</scope>
    <source>
        <strain evidence="1">Duluth1</strain>
        <tissue evidence="1">Whole animal</tissue>
    </source>
</reference>
<evidence type="ECO:0000313" key="2">
    <source>
        <dbReference type="Proteomes" id="UP000828390"/>
    </source>
</evidence>
<proteinExistence type="predicted"/>
<sequence>MTKLMYRGHFGNQGAQAFQAREIELEPVAVHSRNSILSMRTRLLLEQLYSDQQNCYSSRTLDTILAPSCLGGSDSGWDSYLVSSRKLESDTGHVLTSKLSRWK</sequence>